<dbReference type="PANTHER" id="PTHR30618">
    <property type="entry name" value="NCS1 FAMILY PURINE/PYRIMIDINE TRANSPORTER"/>
    <property type="match status" value="1"/>
</dbReference>
<evidence type="ECO:0000256" key="7">
    <source>
        <dbReference type="SAM" id="Phobius"/>
    </source>
</evidence>
<feature type="transmembrane region" description="Helical" evidence="7">
    <location>
        <begin position="197"/>
        <end position="218"/>
    </location>
</feature>
<comment type="subcellular location">
    <subcellularLocation>
        <location evidence="1">Membrane</location>
        <topology evidence="1">Multi-pass membrane protein</topology>
    </subcellularLocation>
</comment>
<accession>A0A0N0NNN3</accession>
<keyword evidence="5 7" id="KW-0472">Membrane</keyword>
<dbReference type="Pfam" id="PF02133">
    <property type="entry name" value="Transp_cyt_pur"/>
    <property type="match status" value="1"/>
</dbReference>
<dbReference type="RefSeq" id="XP_018001542.1">
    <property type="nucleotide sequence ID" value="XM_018149791.1"/>
</dbReference>
<evidence type="ECO:0000256" key="3">
    <source>
        <dbReference type="ARBA" id="ARBA00022692"/>
    </source>
</evidence>
<evidence type="ECO:0000256" key="1">
    <source>
        <dbReference type="ARBA" id="ARBA00004141"/>
    </source>
</evidence>
<feature type="transmembrane region" description="Helical" evidence="7">
    <location>
        <begin position="120"/>
        <end position="140"/>
    </location>
</feature>
<feature type="region of interest" description="Disordered" evidence="6">
    <location>
        <begin position="528"/>
        <end position="559"/>
    </location>
</feature>
<feature type="transmembrane region" description="Helical" evidence="7">
    <location>
        <begin position="238"/>
        <end position="258"/>
    </location>
</feature>
<feature type="transmembrane region" description="Helical" evidence="7">
    <location>
        <begin position="483"/>
        <end position="506"/>
    </location>
</feature>
<dbReference type="PANTHER" id="PTHR30618:SF15">
    <property type="entry name" value="NICOTINAMIDE RIBOSIDE TRANSPORTER 1-RELATED"/>
    <property type="match status" value="1"/>
</dbReference>
<dbReference type="GeneID" id="28741671"/>
<dbReference type="VEuPathDB" id="FungiDB:AB675_9273"/>
<sequence length="559" mass="60919">MSSKWKQLKHKLEVPIDEDAYYKNDVWCNRDLIPMPPERRTFGVLGYIGYWSCSGSNISAWTVGSTLLAFGLSPPAAIGSVIVGGILTGLLAVFCGWMGERHYIGFTVSSRFSWGMRGSYFPVVLRVFVACMWFGLQALFGGQAMRVLWGAIIPGFAHMKNYFSAGSHLLTKDFIGLVIWMALFIPMLLIKPEHMQIPLGVSFVFFVGTCVGLLAWSVSNAGGAGAMFNEPGTAPNQGWAFMFGIMAILGSWGAGTLGQSDWTRYANRRFAPTLSQLLAAPFTIAVTATIGIIVTSASRDLMGGEIIWNPIMLLAGIQEKYDSDSKVRAGVFFASIGLVTSQLAISIVLNSVSTGMDMAGLCPKYINIVRGSYIMAAIGIATQPWQLLSTATRFLEVLSGFGVFMAPATGIMLADYHIVRRYKLKLNDLYTSDPQGIYWYFHGINWRAPVSFLMGVWPLLPGLVKTVTSDSGGDTALDGWTKLYHLTFIAGLLISGSIFWVLNYFFPPLGLGEEAPFVDDVVHGVPSPKLESERNGSDQANVGTEDDGEKVLAKETVNV</sequence>
<dbReference type="Gene3D" id="1.10.4160.10">
    <property type="entry name" value="Hydantoin permease"/>
    <property type="match status" value="1"/>
</dbReference>
<feature type="transmembrane region" description="Helical" evidence="7">
    <location>
        <begin position="437"/>
        <end position="460"/>
    </location>
</feature>
<name>A0A0N0NNN3_9EURO</name>
<gene>
    <name evidence="8" type="ORF">AB675_9273</name>
</gene>
<feature type="transmembrane region" description="Helical" evidence="7">
    <location>
        <begin position="270"/>
        <end position="294"/>
    </location>
</feature>
<dbReference type="AlphaFoldDB" id="A0A0N0NNN3"/>
<comment type="similarity">
    <text evidence="2">Belongs to the purine-cytosine permease (2.A.39) family.</text>
</comment>
<dbReference type="EMBL" id="LFJN01000009">
    <property type="protein sequence ID" value="KPI41579.1"/>
    <property type="molecule type" value="Genomic_DNA"/>
</dbReference>
<dbReference type="CDD" id="cd11482">
    <property type="entry name" value="SLC-NCS1sbd_NRT1-like"/>
    <property type="match status" value="1"/>
</dbReference>
<dbReference type="InterPro" id="IPR045225">
    <property type="entry name" value="Uracil/uridine/allantoin_perm"/>
</dbReference>
<feature type="transmembrane region" description="Helical" evidence="7">
    <location>
        <begin position="365"/>
        <end position="385"/>
    </location>
</feature>
<evidence type="ECO:0000256" key="2">
    <source>
        <dbReference type="ARBA" id="ARBA00008974"/>
    </source>
</evidence>
<feature type="transmembrane region" description="Helical" evidence="7">
    <location>
        <begin position="397"/>
        <end position="416"/>
    </location>
</feature>
<dbReference type="InterPro" id="IPR001248">
    <property type="entry name" value="Pur-cyt_permease"/>
</dbReference>
<dbReference type="GO" id="GO:0005886">
    <property type="term" value="C:plasma membrane"/>
    <property type="evidence" value="ECO:0007669"/>
    <property type="project" value="TreeGrafter"/>
</dbReference>
<keyword evidence="9" id="KW-1185">Reference proteome</keyword>
<keyword evidence="3 7" id="KW-0812">Transmembrane</keyword>
<feature type="transmembrane region" description="Helical" evidence="7">
    <location>
        <begin position="331"/>
        <end position="353"/>
    </location>
</feature>
<feature type="transmembrane region" description="Helical" evidence="7">
    <location>
        <begin position="44"/>
        <end position="70"/>
    </location>
</feature>
<reference evidence="8 9" key="1">
    <citation type="submission" date="2015-06" db="EMBL/GenBank/DDBJ databases">
        <title>Draft genome of the ant-associated black yeast Phialophora attae CBS 131958.</title>
        <authorList>
            <person name="Moreno L.F."/>
            <person name="Stielow B.J."/>
            <person name="de Hoog S."/>
            <person name="Vicente V.A."/>
            <person name="Weiss V.A."/>
            <person name="de Vries M."/>
            <person name="Cruz L.M."/>
            <person name="Souza E.M."/>
        </authorList>
    </citation>
    <scope>NUCLEOTIDE SEQUENCE [LARGE SCALE GENOMIC DNA]</scope>
    <source>
        <strain evidence="8 9">CBS 131958</strain>
    </source>
</reference>
<evidence type="ECO:0000256" key="6">
    <source>
        <dbReference type="SAM" id="MobiDB-lite"/>
    </source>
</evidence>
<evidence type="ECO:0000256" key="4">
    <source>
        <dbReference type="ARBA" id="ARBA00022989"/>
    </source>
</evidence>
<feature type="transmembrane region" description="Helical" evidence="7">
    <location>
        <begin position="76"/>
        <end position="99"/>
    </location>
</feature>
<evidence type="ECO:0000313" key="8">
    <source>
        <dbReference type="EMBL" id="KPI41579.1"/>
    </source>
</evidence>
<dbReference type="OrthoDB" id="2018619at2759"/>
<organism evidence="8 9">
    <name type="scientific">Cyphellophora attinorum</name>
    <dbReference type="NCBI Taxonomy" id="1664694"/>
    <lineage>
        <taxon>Eukaryota</taxon>
        <taxon>Fungi</taxon>
        <taxon>Dikarya</taxon>
        <taxon>Ascomycota</taxon>
        <taxon>Pezizomycotina</taxon>
        <taxon>Eurotiomycetes</taxon>
        <taxon>Chaetothyriomycetidae</taxon>
        <taxon>Chaetothyriales</taxon>
        <taxon>Cyphellophoraceae</taxon>
        <taxon>Cyphellophora</taxon>
    </lineage>
</organism>
<comment type="caution">
    <text evidence="8">The sequence shown here is derived from an EMBL/GenBank/DDBJ whole genome shotgun (WGS) entry which is preliminary data.</text>
</comment>
<evidence type="ECO:0000313" key="9">
    <source>
        <dbReference type="Proteomes" id="UP000038010"/>
    </source>
</evidence>
<proteinExistence type="inferred from homology"/>
<evidence type="ECO:0000256" key="5">
    <source>
        <dbReference type="ARBA" id="ARBA00023136"/>
    </source>
</evidence>
<protein>
    <submittedName>
        <fullName evidence="8">Putative permease</fullName>
    </submittedName>
</protein>
<dbReference type="Proteomes" id="UP000038010">
    <property type="component" value="Unassembled WGS sequence"/>
</dbReference>
<dbReference type="GO" id="GO:0015205">
    <property type="term" value="F:nucleobase transmembrane transporter activity"/>
    <property type="evidence" value="ECO:0007669"/>
    <property type="project" value="TreeGrafter"/>
</dbReference>
<keyword evidence="4 7" id="KW-1133">Transmembrane helix</keyword>
<feature type="transmembrane region" description="Helical" evidence="7">
    <location>
        <begin position="174"/>
        <end position="190"/>
    </location>
</feature>